<organism evidence="2 3">
    <name type="scientific">Caenorhabditis angaria</name>
    <dbReference type="NCBI Taxonomy" id="860376"/>
    <lineage>
        <taxon>Eukaryota</taxon>
        <taxon>Metazoa</taxon>
        <taxon>Ecdysozoa</taxon>
        <taxon>Nematoda</taxon>
        <taxon>Chromadorea</taxon>
        <taxon>Rhabditida</taxon>
        <taxon>Rhabditina</taxon>
        <taxon>Rhabditomorpha</taxon>
        <taxon>Rhabditoidea</taxon>
        <taxon>Rhabditidae</taxon>
        <taxon>Peloderinae</taxon>
        <taxon>Caenorhabditis</taxon>
    </lineage>
</organism>
<dbReference type="Pfam" id="PF06918">
    <property type="entry name" value="DUF1280"/>
    <property type="match status" value="1"/>
</dbReference>
<feature type="coiled-coil region" evidence="1">
    <location>
        <begin position="607"/>
        <end position="634"/>
    </location>
</feature>
<evidence type="ECO:0000256" key="1">
    <source>
        <dbReference type="SAM" id="Coils"/>
    </source>
</evidence>
<name>A0A9P1ILS2_9PELO</name>
<dbReference type="OrthoDB" id="5909900at2759"/>
<comment type="caution">
    <text evidence="2">The sequence shown here is derived from an EMBL/GenBank/DDBJ whole genome shotgun (WGS) entry which is preliminary data.</text>
</comment>
<feature type="coiled-coil region" evidence="1">
    <location>
        <begin position="39"/>
        <end position="122"/>
    </location>
</feature>
<dbReference type="PANTHER" id="PTHR31424:SF3">
    <property type="entry name" value="RING-TYPE DOMAIN-CONTAINING PROTEIN"/>
    <property type="match status" value="1"/>
</dbReference>
<dbReference type="AlphaFoldDB" id="A0A9P1ILS2"/>
<dbReference type="Proteomes" id="UP001152747">
    <property type="component" value="Unassembled WGS sequence"/>
</dbReference>
<proteinExistence type="predicted"/>
<evidence type="ECO:0008006" key="4">
    <source>
        <dbReference type="Google" id="ProtNLM"/>
    </source>
</evidence>
<gene>
    <name evidence="2" type="ORF">CAMP_LOCUS10600</name>
</gene>
<dbReference type="CDD" id="cd15517">
    <property type="entry name" value="PHD_TCF19_like"/>
    <property type="match status" value="1"/>
</dbReference>
<evidence type="ECO:0000313" key="3">
    <source>
        <dbReference type="Proteomes" id="UP001152747"/>
    </source>
</evidence>
<dbReference type="InterPro" id="IPR009689">
    <property type="entry name" value="DUF1280"/>
</dbReference>
<sequence length="825" mass="96021">MFSSQFLFFISYLQKIECEVAHRSSSPTSKHHTTKNGFRKRWNGALSVAKRKIEKLEEELKKEKERNQDLVSKNERIQQEIFVKIEAEIEIKRSNRSLNLDISSARVEIKNIQDKLQANQSELLYAKFQAEKSTSCNYRESFSKLQNYQRKQTRSSNCVKVMVEEGAEEDIKPIFTYIAGHYKRPNGQYMFKLSDMDSLLFKNIFHLGDEAVKHIKQFFFDRFGIDIICSRMIITMLEKQLDTSRFYEIGVEIVIINKKRVQRFYWICRNYEAVLSIRLTDLCNAGRLGSTPLKIIKVVASGDKGDEEVKFLVGIEHPDRPNSPYALTNIVTFSGQDNFVNIKAKLGSAFEMIQNVTEIEYKYGNEVRRSIVDTKWTGDFKFISGGYAHRGQSCKNPCVSCECPLTTHGAFRDFLASYDFTQKFEARTIARMISQCEDGTVGMILGEEPVCKIEPKKLVPPSVHTMNGIFEKFVYKPTIARSNGVDLDYDIPDTLEEQKRDLRDLARDEKDLEHVICENQQYMHTAKLMLEGLINNQPSAERNCAATCCIIDYSSENVATWVCCDVCQKDYHQFCAFIITEEQKCHLNNPNSEWKCWKCDEDEHEILKMLEEAIQDFDEELKRDNDMLLEIQDERKQKEQVIILSQGSHNKELEDVFRKIGCMNTIWYSQLVGNQIRAFLRPESIDMVLNLFPQDHTTHLMRKSMLLLGRIMTFSGLEYFEDEDIVIFKTCVYDFVDVLKELFPNQAVTPKLHFLVYHVVPHLIVSIQICRNQLFEIQWLKLVSKEYLFEQNRDLKKCSFFLPNPRKNCTNLLELESNFGGNVAR</sequence>
<keyword evidence="1" id="KW-0175">Coiled coil</keyword>
<reference evidence="2" key="1">
    <citation type="submission" date="2022-11" db="EMBL/GenBank/DDBJ databases">
        <authorList>
            <person name="Kikuchi T."/>
        </authorList>
    </citation>
    <scope>NUCLEOTIDE SEQUENCE</scope>
    <source>
        <strain evidence="2">PS1010</strain>
    </source>
</reference>
<keyword evidence="3" id="KW-1185">Reference proteome</keyword>
<evidence type="ECO:0000313" key="2">
    <source>
        <dbReference type="EMBL" id="CAI5447963.1"/>
    </source>
</evidence>
<dbReference type="SUPFAM" id="SSF57903">
    <property type="entry name" value="FYVE/PHD zinc finger"/>
    <property type="match status" value="1"/>
</dbReference>
<dbReference type="EMBL" id="CANHGI010000004">
    <property type="protein sequence ID" value="CAI5447963.1"/>
    <property type="molecule type" value="Genomic_DNA"/>
</dbReference>
<accession>A0A9P1ILS2</accession>
<dbReference type="PANTHER" id="PTHR31424">
    <property type="entry name" value="PROTEIN CBG23806"/>
    <property type="match status" value="1"/>
</dbReference>
<protein>
    <recommendedName>
        <fullName evidence="4">PHD-type domain-containing protein</fullName>
    </recommendedName>
</protein>
<dbReference type="InterPro" id="IPR011011">
    <property type="entry name" value="Znf_FYVE_PHD"/>
</dbReference>